<evidence type="ECO:0000256" key="3">
    <source>
        <dbReference type="ARBA" id="ARBA00023315"/>
    </source>
</evidence>
<dbReference type="InterPro" id="IPR002123">
    <property type="entry name" value="Plipid/glycerol_acylTrfase"/>
</dbReference>
<feature type="transmembrane region" description="Helical" evidence="4">
    <location>
        <begin position="60"/>
        <end position="80"/>
    </location>
</feature>
<dbReference type="PANTHER" id="PTHR10434:SF66">
    <property type="entry name" value="PHOSPHOLIPID_GLYCEROL ACYLTRANSFERASE DOMAIN-CONTAINING PROTEIN"/>
    <property type="match status" value="1"/>
</dbReference>
<dbReference type="EMBL" id="CP014476">
    <property type="protein sequence ID" value="AMK76056.1"/>
    <property type="molecule type" value="Genomic_DNA"/>
</dbReference>
<dbReference type="SMART" id="SM00563">
    <property type="entry name" value="PlsC"/>
    <property type="match status" value="1"/>
</dbReference>
<keyword evidence="3 6" id="KW-0012">Acyltransferase</keyword>
<evidence type="ECO:0000256" key="4">
    <source>
        <dbReference type="SAM" id="Phobius"/>
    </source>
</evidence>
<organism evidence="6 7">
    <name type="scientific">Methylomonas denitrificans</name>
    <dbReference type="NCBI Taxonomy" id="1538553"/>
    <lineage>
        <taxon>Bacteria</taxon>
        <taxon>Pseudomonadati</taxon>
        <taxon>Pseudomonadota</taxon>
        <taxon>Gammaproteobacteria</taxon>
        <taxon>Methylococcales</taxon>
        <taxon>Methylococcaceae</taxon>
        <taxon>Methylomonas</taxon>
    </lineage>
</organism>
<evidence type="ECO:0000256" key="2">
    <source>
        <dbReference type="ARBA" id="ARBA00022679"/>
    </source>
</evidence>
<evidence type="ECO:0000313" key="7">
    <source>
        <dbReference type="Proteomes" id="UP000030512"/>
    </source>
</evidence>
<gene>
    <name evidence="6" type="ORF">JT25_006040</name>
</gene>
<keyword evidence="4" id="KW-1133">Transmembrane helix</keyword>
<sequence>MVKTLIKKLDFGWRLLATAISFTCFGIGGVLLWLLVFPLLAIWPGNRTEKACRAQYTVHLSFYVFIGLMHRLGVMTYEVIGLEKLNRPGQLIVANHPTLVDVVFLLSRIKQANCIVKASLWHNPAMRGPILNAGYISNADSETMINYCATWLQNGGAMLIFPEGTRSVPGQPYRFQRGAAAIALQAGSIITPVTLTCMPSTLTKTQAWYQIPRRRFHLRMIVGDDVELQTFRELQPRSIAVRRLTQYLQDYFTQQRERHERDGN</sequence>
<dbReference type="Pfam" id="PF01553">
    <property type="entry name" value="Acyltransferase"/>
    <property type="match status" value="1"/>
</dbReference>
<evidence type="ECO:0000259" key="5">
    <source>
        <dbReference type="SMART" id="SM00563"/>
    </source>
</evidence>
<feature type="domain" description="Phospholipid/glycerol acyltransferase" evidence="5">
    <location>
        <begin position="90"/>
        <end position="198"/>
    </location>
</feature>
<name>A0A126T1U1_9GAMM</name>
<dbReference type="CDD" id="cd07989">
    <property type="entry name" value="LPLAT_AGPAT-like"/>
    <property type="match status" value="1"/>
</dbReference>
<protein>
    <submittedName>
        <fullName evidence="6">Acyltransferase</fullName>
    </submittedName>
</protein>
<evidence type="ECO:0000256" key="1">
    <source>
        <dbReference type="ARBA" id="ARBA00005189"/>
    </source>
</evidence>
<accession>A0A126T1U1</accession>
<proteinExistence type="predicted"/>
<dbReference type="AlphaFoldDB" id="A0A126T1U1"/>
<keyword evidence="4" id="KW-0812">Transmembrane</keyword>
<dbReference type="GO" id="GO:0006654">
    <property type="term" value="P:phosphatidic acid biosynthetic process"/>
    <property type="evidence" value="ECO:0007669"/>
    <property type="project" value="TreeGrafter"/>
</dbReference>
<dbReference type="OrthoDB" id="9812274at2"/>
<dbReference type="Proteomes" id="UP000030512">
    <property type="component" value="Chromosome"/>
</dbReference>
<dbReference type="STRING" id="1538553.JT25_006040"/>
<dbReference type="SUPFAM" id="SSF69593">
    <property type="entry name" value="Glycerol-3-phosphate (1)-acyltransferase"/>
    <property type="match status" value="1"/>
</dbReference>
<keyword evidence="7" id="KW-1185">Reference proteome</keyword>
<dbReference type="RefSeq" id="WP_036274313.1">
    <property type="nucleotide sequence ID" value="NZ_CP014476.1"/>
</dbReference>
<feature type="transmembrane region" description="Helical" evidence="4">
    <location>
        <begin position="12"/>
        <end position="40"/>
    </location>
</feature>
<dbReference type="GO" id="GO:0003841">
    <property type="term" value="F:1-acylglycerol-3-phosphate O-acyltransferase activity"/>
    <property type="evidence" value="ECO:0007669"/>
    <property type="project" value="TreeGrafter"/>
</dbReference>
<evidence type="ECO:0000313" key="6">
    <source>
        <dbReference type="EMBL" id="AMK76056.1"/>
    </source>
</evidence>
<keyword evidence="4" id="KW-0472">Membrane</keyword>
<keyword evidence="2 6" id="KW-0808">Transferase</keyword>
<dbReference type="KEGG" id="mdn:JT25_006040"/>
<reference evidence="6 7" key="1">
    <citation type="journal article" date="2015" name="Environ. Microbiol.">
        <title>Methane oxidation coupled to nitrate reduction under hypoxia by the Gammaproteobacterium Methylomonas denitrificans, sp. nov. type strain FJG1.</title>
        <authorList>
            <person name="Kits K.D."/>
            <person name="Klotz M.G."/>
            <person name="Stein L.Y."/>
        </authorList>
    </citation>
    <scope>NUCLEOTIDE SEQUENCE [LARGE SCALE GENOMIC DNA]</scope>
    <source>
        <strain evidence="6 7">FJG1</strain>
    </source>
</reference>
<comment type="pathway">
    <text evidence="1">Lipid metabolism.</text>
</comment>
<dbReference type="PANTHER" id="PTHR10434">
    <property type="entry name" value="1-ACYL-SN-GLYCEROL-3-PHOSPHATE ACYLTRANSFERASE"/>
    <property type="match status" value="1"/>
</dbReference>